<keyword evidence="3" id="KW-1185">Reference proteome</keyword>
<dbReference type="EMBL" id="MU863626">
    <property type="protein sequence ID" value="KAK4104607.1"/>
    <property type="molecule type" value="Genomic_DNA"/>
</dbReference>
<dbReference type="Proteomes" id="UP001305647">
    <property type="component" value="Unassembled WGS sequence"/>
</dbReference>
<proteinExistence type="predicted"/>
<feature type="region of interest" description="Disordered" evidence="1">
    <location>
        <begin position="130"/>
        <end position="154"/>
    </location>
</feature>
<gene>
    <name evidence="2" type="ORF">N658DRAFT_183426</name>
</gene>
<accession>A0AAN6T5C6</accession>
<reference evidence="2" key="1">
    <citation type="journal article" date="2023" name="Mol. Phylogenet. Evol.">
        <title>Genome-scale phylogeny and comparative genomics of the fungal order Sordariales.</title>
        <authorList>
            <person name="Hensen N."/>
            <person name="Bonometti L."/>
            <person name="Westerberg I."/>
            <person name="Brannstrom I.O."/>
            <person name="Guillou S."/>
            <person name="Cros-Aarteil S."/>
            <person name="Calhoun S."/>
            <person name="Haridas S."/>
            <person name="Kuo A."/>
            <person name="Mondo S."/>
            <person name="Pangilinan J."/>
            <person name="Riley R."/>
            <person name="LaButti K."/>
            <person name="Andreopoulos B."/>
            <person name="Lipzen A."/>
            <person name="Chen C."/>
            <person name="Yan M."/>
            <person name="Daum C."/>
            <person name="Ng V."/>
            <person name="Clum A."/>
            <person name="Steindorff A."/>
            <person name="Ohm R.A."/>
            <person name="Martin F."/>
            <person name="Silar P."/>
            <person name="Natvig D.O."/>
            <person name="Lalanne C."/>
            <person name="Gautier V."/>
            <person name="Ament-Velasquez S.L."/>
            <person name="Kruys A."/>
            <person name="Hutchinson M.I."/>
            <person name="Powell A.J."/>
            <person name="Barry K."/>
            <person name="Miller A.N."/>
            <person name="Grigoriev I.V."/>
            <person name="Debuchy R."/>
            <person name="Gladieux P."/>
            <person name="Hiltunen Thoren M."/>
            <person name="Johannesson H."/>
        </authorList>
    </citation>
    <scope>NUCLEOTIDE SEQUENCE</scope>
    <source>
        <strain evidence="2">CBS 757.83</strain>
    </source>
</reference>
<name>A0AAN6T5C6_9PEZI</name>
<reference evidence="2" key="2">
    <citation type="submission" date="2023-05" db="EMBL/GenBank/DDBJ databases">
        <authorList>
            <consortium name="Lawrence Berkeley National Laboratory"/>
            <person name="Steindorff A."/>
            <person name="Hensen N."/>
            <person name="Bonometti L."/>
            <person name="Westerberg I."/>
            <person name="Brannstrom I.O."/>
            <person name="Guillou S."/>
            <person name="Cros-Aarteil S."/>
            <person name="Calhoun S."/>
            <person name="Haridas S."/>
            <person name="Kuo A."/>
            <person name="Mondo S."/>
            <person name="Pangilinan J."/>
            <person name="Riley R."/>
            <person name="Labutti K."/>
            <person name="Andreopoulos B."/>
            <person name="Lipzen A."/>
            <person name="Chen C."/>
            <person name="Yanf M."/>
            <person name="Daum C."/>
            <person name="Ng V."/>
            <person name="Clum A."/>
            <person name="Ohm R."/>
            <person name="Martin F."/>
            <person name="Silar P."/>
            <person name="Natvig D."/>
            <person name="Lalanne C."/>
            <person name="Gautier V."/>
            <person name="Ament-Velasquez S.L."/>
            <person name="Kruys A."/>
            <person name="Hutchinson M.I."/>
            <person name="Powell A.J."/>
            <person name="Barry K."/>
            <person name="Miller A.N."/>
            <person name="Grigoriev I.V."/>
            <person name="Debuchy R."/>
            <person name="Gladieux P."/>
            <person name="Thoren M.H."/>
            <person name="Johannesson H."/>
        </authorList>
    </citation>
    <scope>NUCLEOTIDE SEQUENCE</scope>
    <source>
        <strain evidence="2">CBS 757.83</strain>
    </source>
</reference>
<comment type="caution">
    <text evidence="2">The sequence shown here is derived from an EMBL/GenBank/DDBJ whole genome shotgun (WGS) entry which is preliminary data.</text>
</comment>
<dbReference type="AlphaFoldDB" id="A0AAN6T5C6"/>
<evidence type="ECO:0000313" key="3">
    <source>
        <dbReference type="Proteomes" id="UP001305647"/>
    </source>
</evidence>
<evidence type="ECO:0000256" key="1">
    <source>
        <dbReference type="SAM" id="MobiDB-lite"/>
    </source>
</evidence>
<organism evidence="2 3">
    <name type="scientific">Parathielavia hyrcaniae</name>
    <dbReference type="NCBI Taxonomy" id="113614"/>
    <lineage>
        <taxon>Eukaryota</taxon>
        <taxon>Fungi</taxon>
        <taxon>Dikarya</taxon>
        <taxon>Ascomycota</taxon>
        <taxon>Pezizomycotina</taxon>
        <taxon>Sordariomycetes</taxon>
        <taxon>Sordariomycetidae</taxon>
        <taxon>Sordariales</taxon>
        <taxon>Chaetomiaceae</taxon>
        <taxon>Parathielavia</taxon>
    </lineage>
</organism>
<protein>
    <submittedName>
        <fullName evidence="2">Uncharacterized protein</fullName>
    </submittedName>
</protein>
<feature type="compositionally biased region" description="Polar residues" evidence="1">
    <location>
        <begin position="144"/>
        <end position="154"/>
    </location>
</feature>
<evidence type="ECO:0000313" key="2">
    <source>
        <dbReference type="EMBL" id="KAK4104607.1"/>
    </source>
</evidence>
<sequence>MVVGASKTPILLVVKAPGHPEMHAKIPSRISSPSRSRRTWPSIWPCRDVACTMAQAQSLSHEDKSVMIRACLPSSVRESAGLPASQLLSSGAHTRDKQAHRKIQHNLRQYRSALLDLETSINHTTQATRIHHPASPVPAPYNACPSNSPKKSNG</sequence>